<organism evidence="6 7">
    <name type="scientific">Pseudohongiella nitratireducens</name>
    <dbReference type="NCBI Taxonomy" id="1768907"/>
    <lineage>
        <taxon>Bacteria</taxon>
        <taxon>Pseudomonadati</taxon>
        <taxon>Pseudomonadota</taxon>
        <taxon>Gammaproteobacteria</taxon>
        <taxon>Pseudomonadales</taxon>
        <taxon>Pseudohongiellaceae</taxon>
        <taxon>Pseudohongiella</taxon>
    </lineage>
</organism>
<keyword evidence="3" id="KW-0808">Transferase</keyword>
<dbReference type="InterPro" id="IPR029064">
    <property type="entry name" value="Ribosomal_eL30-like_sf"/>
</dbReference>
<dbReference type="PANTHER" id="PTHR43191:SF2">
    <property type="entry name" value="RRNA METHYLTRANSFERASE 3, MITOCHONDRIAL"/>
    <property type="match status" value="1"/>
</dbReference>
<gene>
    <name evidence="6" type="ORF">GCM10011403_23560</name>
</gene>
<dbReference type="Pfam" id="PF22435">
    <property type="entry name" value="MRM3-like_sub_bind"/>
    <property type="match status" value="1"/>
</dbReference>
<comment type="caution">
    <text evidence="6">The sequence shown here is derived from an EMBL/GenBank/DDBJ whole genome shotgun (WGS) entry which is preliminary data.</text>
</comment>
<dbReference type="AlphaFoldDB" id="A0A916QKW1"/>
<dbReference type="PANTHER" id="PTHR43191">
    <property type="entry name" value="RRNA METHYLTRANSFERASE 3"/>
    <property type="match status" value="1"/>
</dbReference>
<dbReference type="InterPro" id="IPR001537">
    <property type="entry name" value="SpoU_MeTrfase"/>
</dbReference>
<evidence type="ECO:0000259" key="5">
    <source>
        <dbReference type="Pfam" id="PF22435"/>
    </source>
</evidence>
<proteinExistence type="inferred from homology"/>
<keyword evidence="7" id="KW-1185">Reference proteome</keyword>
<dbReference type="RefSeq" id="WP_068810069.1">
    <property type="nucleotide sequence ID" value="NZ_LWHN01000005.1"/>
</dbReference>
<dbReference type="SUPFAM" id="SSF55315">
    <property type="entry name" value="L30e-like"/>
    <property type="match status" value="1"/>
</dbReference>
<accession>A0A916QKW1</accession>
<evidence type="ECO:0000256" key="2">
    <source>
        <dbReference type="ARBA" id="ARBA00022603"/>
    </source>
</evidence>
<keyword evidence="2 6" id="KW-0489">Methyltransferase</keyword>
<reference evidence="6" key="1">
    <citation type="journal article" date="2014" name="Int. J. Syst. Evol. Microbiol.">
        <title>Complete genome sequence of Corynebacterium casei LMG S-19264T (=DSM 44701T), isolated from a smear-ripened cheese.</title>
        <authorList>
            <consortium name="US DOE Joint Genome Institute (JGI-PGF)"/>
            <person name="Walter F."/>
            <person name="Albersmeier A."/>
            <person name="Kalinowski J."/>
            <person name="Ruckert C."/>
        </authorList>
    </citation>
    <scope>NUCLEOTIDE SEQUENCE</scope>
    <source>
        <strain evidence="6">CGMCC 1.15425</strain>
    </source>
</reference>
<feature type="domain" description="MRM3-like substrate binding" evidence="5">
    <location>
        <begin position="13"/>
        <end position="93"/>
    </location>
</feature>
<dbReference type="Proteomes" id="UP000627715">
    <property type="component" value="Unassembled WGS sequence"/>
</dbReference>
<dbReference type="Gene3D" id="3.40.1280.10">
    <property type="match status" value="1"/>
</dbReference>
<sequence length="254" mass="27940">MTGKITLRFTATELKQLAQKKFRQQAPWFLAEGEHLISELTRASVSNPELCNSLLLVDENYTGELPSGFGVQTIKSGIMARISDTKTPQGVIACVPKSALPRSVTPPDSGKSIPAVYLYQVQDPGNLGTILRTLAWFGQYQCLLSPDSVDPFNGKCVRASMGAIYHVPVETQVEPATLSERFSRIACLDMRGDPMSSADFRRADCLVFGNEARGLPEWLADNQHCQRFTIPGSGNIESLNLASVLNMAIYERNR</sequence>
<dbReference type="Gene3D" id="3.30.1330.30">
    <property type="match status" value="1"/>
</dbReference>
<dbReference type="GO" id="GO:0003723">
    <property type="term" value="F:RNA binding"/>
    <property type="evidence" value="ECO:0007669"/>
    <property type="project" value="InterPro"/>
</dbReference>
<dbReference type="GO" id="GO:0032259">
    <property type="term" value="P:methylation"/>
    <property type="evidence" value="ECO:0007669"/>
    <property type="project" value="UniProtKB-KW"/>
</dbReference>
<evidence type="ECO:0000313" key="6">
    <source>
        <dbReference type="EMBL" id="GFZ79709.1"/>
    </source>
</evidence>
<dbReference type="EMBL" id="BMIY01000010">
    <property type="protein sequence ID" value="GFZ79709.1"/>
    <property type="molecule type" value="Genomic_DNA"/>
</dbReference>
<dbReference type="Pfam" id="PF00588">
    <property type="entry name" value="SpoU_methylase"/>
    <property type="match status" value="1"/>
</dbReference>
<name>A0A916QKW1_9GAMM</name>
<dbReference type="GO" id="GO:0006396">
    <property type="term" value="P:RNA processing"/>
    <property type="evidence" value="ECO:0007669"/>
    <property type="project" value="InterPro"/>
</dbReference>
<feature type="domain" description="tRNA/rRNA methyltransferase SpoU type" evidence="4">
    <location>
        <begin position="116"/>
        <end position="250"/>
    </location>
</feature>
<evidence type="ECO:0000256" key="1">
    <source>
        <dbReference type="ARBA" id="ARBA00007228"/>
    </source>
</evidence>
<dbReference type="InterPro" id="IPR029028">
    <property type="entry name" value="Alpha/beta_knot_MTases"/>
</dbReference>
<evidence type="ECO:0000313" key="7">
    <source>
        <dbReference type="Proteomes" id="UP000627715"/>
    </source>
</evidence>
<dbReference type="InterPro" id="IPR051259">
    <property type="entry name" value="rRNA_Methyltransferase"/>
</dbReference>
<protein>
    <submittedName>
        <fullName evidence="6">rRNA methyltransferase</fullName>
    </submittedName>
</protein>
<dbReference type="GO" id="GO:0008173">
    <property type="term" value="F:RNA methyltransferase activity"/>
    <property type="evidence" value="ECO:0007669"/>
    <property type="project" value="InterPro"/>
</dbReference>
<dbReference type="OrthoDB" id="9794400at2"/>
<evidence type="ECO:0000256" key="3">
    <source>
        <dbReference type="ARBA" id="ARBA00022679"/>
    </source>
</evidence>
<dbReference type="InterPro" id="IPR029026">
    <property type="entry name" value="tRNA_m1G_MTases_N"/>
</dbReference>
<dbReference type="SUPFAM" id="SSF75217">
    <property type="entry name" value="alpha/beta knot"/>
    <property type="match status" value="1"/>
</dbReference>
<reference evidence="6" key="2">
    <citation type="submission" date="2020-09" db="EMBL/GenBank/DDBJ databases">
        <authorList>
            <person name="Sun Q."/>
            <person name="Zhou Y."/>
        </authorList>
    </citation>
    <scope>NUCLEOTIDE SEQUENCE</scope>
    <source>
        <strain evidence="6">CGMCC 1.15425</strain>
    </source>
</reference>
<evidence type="ECO:0000259" key="4">
    <source>
        <dbReference type="Pfam" id="PF00588"/>
    </source>
</evidence>
<comment type="similarity">
    <text evidence="1">Belongs to the class IV-like SAM-binding methyltransferase superfamily. RNA methyltransferase TrmH family.</text>
</comment>
<dbReference type="InterPro" id="IPR053888">
    <property type="entry name" value="MRM3-like_sub_bind"/>
</dbReference>